<dbReference type="EMBL" id="JABBVZ010000034">
    <property type="protein sequence ID" value="NMP22924.1"/>
    <property type="molecule type" value="Genomic_DNA"/>
</dbReference>
<dbReference type="RefSeq" id="WP_169099709.1">
    <property type="nucleotide sequence ID" value="NZ_JABBVZ010000034.1"/>
</dbReference>
<evidence type="ECO:0000313" key="2">
    <source>
        <dbReference type="Proteomes" id="UP000533476"/>
    </source>
</evidence>
<comment type="caution">
    <text evidence="1">The sequence shown here is derived from an EMBL/GenBank/DDBJ whole genome shotgun (WGS) entry which is preliminary data.</text>
</comment>
<keyword evidence="2" id="KW-1185">Reference proteome</keyword>
<protein>
    <submittedName>
        <fullName evidence="1">Uncharacterized protein</fullName>
    </submittedName>
</protein>
<dbReference type="AlphaFoldDB" id="A0A7Y0Q470"/>
<organism evidence="1 2">
    <name type="scientific">Sulfobacillus harzensis</name>
    <dbReference type="NCBI Taxonomy" id="2729629"/>
    <lineage>
        <taxon>Bacteria</taxon>
        <taxon>Bacillati</taxon>
        <taxon>Bacillota</taxon>
        <taxon>Clostridia</taxon>
        <taxon>Eubacteriales</taxon>
        <taxon>Clostridiales Family XVII. Incertae Sedis</taxon>
        <taxon>Sulfobacillus</taxon>
    </lineage>
</organism>
<gene>
    <name evidence="1" type="ORF">HIJ39_11245</name>
</gene>
<proteinExistence type="predicted"/>
<evidence type="ECO:0000313" key="1">
    <source>
        <dbReference type="EMBL" id="NMP22924.1"/>
    </source>
</evidence>
<name>A0A7Y0Q470_9FIRM</name>
<dbReference type="Proteomes" id="UP000533476">
    <property type="component" value="Unassembled WGS sequence"/>
</dbReference>
<reference evidence="1 2" key="1">
    <citation type="submission" date="2020-04" db="EMBL/GenBank/DDBJ databases">
        <authorList>
            <person name="Zhang R."/>
            <person name="Schippers A."/>
        </authorList>
    </citation>
    <scope>NUCLEOTIDE SEQUENCE [LARGE SCALE GENOMIC DNA]</scope>
    <source>
        <strain evidence="1 2">DSM 109850</strain>
    </source>
</reference>
<sequence length="100" mass="11927">MSHGPTIHWTYYRVRPHAELRWLQRALPNLTDPVELSQAVSQSRFWGRWGHLYIRVWHNYAFLFAWQEPWPETKPAPAVLTSVWPLEWVERKALHSPEGA</sequence>
<accession>A0A7Y0Q470</accession>